<accession>A0A2N3WY00</accession>
<comment type="caution">
    <text evidence="1">The sequence shown here is derived from an EMBL/GenBank/DDBJ whole genome shotgun (WGS) entry which is preliminary data.</text>
</comment>
<keyword evidence="2" id="KW-1185">Reference proteome</keyword>
<sequence>MRTALGTDADVATTRALEDLYAESLIDAGVACAAHTDGAENPQFFVLRILHR</sequence>
<name>A0A2N3WY00_9NOCA</name>
<evidence type="ECO:0000313" key="2">
    <source>
        <dbReference type="Proteomes" id="UP000233766"/>
    </source>
</evidence>
<dbReference type="AlphaFoldDB" id="A0A2N3WY00"/>
<protein>
    <submittedName>
        <fullName evidence="1">Uncharacterized protein</fullName>
    </submittedName>
</protein>
<dbReference type="EMBL" id="PJMW01000001">
    <property type="protein sequence ID" value="PKV98724.1"/>
    <property type="molecule type" value="Genomic_DNA"/>
</dbReference>
<reference evidence="1 2" key="1">
    <citation type="submission" date="2017-12" db="EMBL/GenBank/DDBJ databases">
        <title>Sequencing the genomes of 1000 Actinobacteria strains.</title>
        <authorList>
            <person name="Klenk H.-P."/>
        </authorList>
    </citation>
    <scope>NUCLEOTIDE SEQUENCE [LARGE SCALE GENOMIC DNA]</scope>
    <source>
        <strain evidence="1 2">DSM 44489</strain>
    </source>
</reference>
<dbReference type="Proteomes" id="UP000233766">
    <property type="component" value="Unassembled WGS sequence"/>
</dbReference>
<evidence type="ECO:0000313" key="1">
    <source>
        <dbReference type="EMBL" id="PKV98724.1"/>
    </source>
</evidence>
<organism evidence="1 2">
    <name type="scientific">Nocardia fluminea</name>
    <dbReference type="NCBI Taxonomy" id="134984"/>
    <lineage>
        <taxon>Bacteria</taxon>
        <taxon>Bacillati</taxon>
        <taxon>Actinomycetota</taxon>
        <taxon>Actinomycetes</taxon>
        <taxon>Mycobacteriales</taxon>
        <taxon>Nocardiaceae</taxon>
        <taxon>Nocardia</taxon>
    </lineage>
</organism>
<gene>
    <name evidence="1" type="ORF">ATK86_0746</name>
</gene>
<proteinExistence type="predicted"/>